<feature type="transmembrane region" description="Helical" evidence="7">
    <location>
        <begin position="467"/>
        <end position="488"/>
    </location>
</feature>
<protein>
    <submittedName>
        <fullName evidence="9">MFS transporter</fullName>
    </submittedName>
</protein>
<dbReference type="InterPro" id="IPR020846">
    <property type="entry name" value="MFS_dom"/>
</dbReference>
<dbReference type="CDD" id="cd17321">
    <property type="entry name" value="MFS_MMR_MDR_like"/>
    <property type="match status" value="1"/>
</dbReference>
<feature type="transmembrane region" description="Helical" evidence="7">
    <location>
        <begin position="306"/>
        <end position="324"/>
    </location>
</feature>
<dbReference type="GO" id="GO:0005886">
    <property type="term" value="C:plasma membrane"/>
    <property type="evidence" value="ECO:0007669"/>
    <property type="project" value="UniProtKB-SubCell"/>
</dbReference>
<dbReference type="AlphaFoldDB" id="A0A1T1AYK8"/>
<dbReference type="Gene3D" id="1.20.1720.10">
    <property type="entry name" value="Multidrug resistance protein D"/>
    <property type="match status" value="1"/>
</dbReference>
<feature type="domain" description="Major facilitator superfamily (MFS) profile" evidence="8">
    <location>
        <begin position="11"/>
        <end position="485"/>
    </location>
</feature>
<dbReference type="SUPFAM" id="SSF103473">
    <property type="entry name" value="MFS general substrate transporter"/>
    <property type="match status" value="1"/>
</dbReference>
<comment type="subcellular location">
    <subcellularLocation>
        <location evidence="1">Cell membrane</location>
        <topology evidence="1">Multi-pass membrane protein</topology>
    </subcellularLocation>
</comment>
<feature type="transmembrane region" description="Helical" evidence="7">
    <location>
        <begin position="397"/>
        <end position="418"/>
    </location>
</feature>
<dbReference type="OrthoDB" id="9807274at2"/>
<dbReference type="STRING" id="28066.RF819_15380"/>
<feature type="transmembrane region" description="Helical" evidence="7">
    <location>
        <begin position="264"/>
        <end position="286"/>
    </location>
</feature>
<name>A0A1T1AYK8_RHOFE</name>
<dbReference type="Proteomes" id="UP000190750">
    <property type="component" value="Unassembled WGS sequence"/>
</dbReference>
<keyword evidence="3" id="KW-1003">Cell membrane</keyword>
<dbReference type="Pfam" id="PF07690">
    <property type="entry name" value="MFS_1"/>
    <property type="match status" value="1"/>
</dbReference>
<sequence>MSSSYAKRWIILAILSSALFLIVTDMTVLYTALPTLTQALGATASQKLWIVNTYALVAAGLLLGAGTLGDRLGHKRLFVSGLVVFGLASLLAAFSPTPEVLILARALLAVGAALMMPSTLSIVRLIFTDEQERAVAIGVWASVASGGAAFGPVLGGFLLEHFWWGSVFLINVPIVLVALVLAWLLIPRMAGDASRHWDGVGSLQVMVGLIALAYAIKSMGLQASSWSEVGLATALGVACLVVFTRRQRRLAQPMLDFAIFRTPGFLASVLAAVVAAATLMGLQLVLSQRLQLVQAMSPLQTSLFMLPLPLASLVVGPLAGACLHRVGAMRMLIGSLLLAAVGIGGLLLWRDASTWVQGSCLVVLGLGVGAVISAASTTLMNSIAEQQAGMAASVEEVSYELGGALGVTVVGSVMSAVYGSHMAAQAGLSPDAQVADSLEAAVRVAQTLPGSAQASLVAVAHAAFESAYAASLGLLVALLVAVAAWVYWKNGVGAASAAQVREC</sequence>
<dbReference type="PROSITE" id="PS50850">
    <property type="entry name" value="MFS"/>
    <property type="match status" value="1"/>
</dbReference>
<evidence type="ECO:0000259" key="8">
    <source>
        <dbReference type="PROSITE" id="PS50850"/>
    </source>
</evidence>
<dbReference type="PANTHER" id="PTHR42718">
    <property type="entry name" value="MAJOR FACILITATOR SUPERFAMILY MULTIDRUG TRANSPORTER MFSC"/>
    <property type="match status" value="1"/>
</dbReference>
<organism evidence="9 10">
    <name type="scientific">Rhodoferax fermentans</name>
    <dbReference type="NCBI Taxonomy" id="28066"/>
    <lineage>
        <taxon>Bacteria</taxon>
        <taxon>Pseudomonadati</taxon>
        <taxon>Pseudomonadota</taxon>
        <taxon>Betaproteobacteria</taxon>
        <taxon>Burkholderiales</taxon>
        <taxon>Comamonadaceae</taxon>
        <taxon>Rhodoferax</taxon>
    </lineage>
</organism>
<keyword evidence="10" id="KW-1185">Reference proteome</keyword>
<feature type="transmembrane region" description="Helical" evidence="7">
    <location>
        <begin position="77"/>
        <end position="96"/>
    </location>
</feature>
<feature type="transmembrane region" description="Helical" evidence="7">
    <location>
        <begin position="134"/>
        <end position="155"/>
    </location>
</feature>
<dbReference type="EMBL" id="MTJN01000002">
    <property type="protein sequence ID" value="OOV09180.1"/>
    <property type="molecule type" value="Genomic_DNA"/>
</dbReference>
<dbReference type="InterPro" id="IPR036259">
    <property type="entry name" value="MFS_trans_sf"/>
</dbReference>
<feature type="transmembrane region" description="Helical" evidence="7">
    <location>
        <begin position="355"/>
        <end position="376"/>
    </location>
</feature>
<evidence type="ECO:0000313" key="10">
    <source>
        <dbReference type="Proteomes" id="UP000190750"/>
    </source>
</evidence>
<evidence type="ECO:0000256" key="5">
    <source>
        <dbReference type="ARBA" id="ARBA00022989"/>
    </source>
</evidence>
<comment type="caution">
    <text evidence="9">The sequence shown here is derived from an EMBL/GenBank/DDBJ whole genome shotgun (WGS) entry which is preliminary data.</text>
</comment>
<evidence type="ECO:0000256" key="7">
    <source>
        <dbReference type="SAM" id="Phobius"/>
    </source>
</evidence>
<feature type="transmembrane region" description="Helical" evidence="7">
    <location>
        <begin position="161"/>
        <end position="185"/>
    </location>
</feature>
<evidence type="ECO:0000256" key="3">
    <source>
        <dbReference type="ARBA" id="ARBA00022475"/>
    </source>
</evidence>
<dbReference type="InterPro" id="IPR011701">
    <property type="entry name" value="MFS"/>
</dbReference>
<evidence type="ECO:0000256" key="1">
    <source>
        <dbReference type="ARBA" id="ARBA00004651"/>
    </source>
</evidence>
<feature type="transmembrane region" description="Helical" evidence="7">
    <location>
        <begin position="49"/>
        <end position="68"/>
    </location>
</feature>
<dbReference type="RefSeq" id="WP_078366980.1">
    <property type="nucleotide sequence ID" value="NZ_MTJN01000002.1"/>
</dbReference>
<keyword evidence="5 7" id="KW-1133">Transmembrane helix</keyword>
<feature type="transmembrane region" description="Helical" evidence="7">
    <location>
        <begin position="331"/>
        <end position="349"/>
    </location>
</feature>
<keyword evidence="4 7" id="KW-0812">Transmembrane</keyword>
<gene>
    <name evidence="9" type="ORF">RF819_15380</name>
</gene>
<dbReference type="GO" id="GO:0022857">
    <property type="term" value="F:transmembrane transporter activity"/>
    <property type="evidence" value="ECO:0007669"/>
    <property type="project" value="InterPro"/>
</dbReference>
<accession>A0A1T1AYK8</accession>
<proteinExistence type="predicted"/>
<dbReference type="Gene3D" id="1.20.1250.20">
    <property type="entry name" value="MFS general substrate transporter like domains"/>
    <property type="match status" value="1"/>
</dbReference>
<feature type="transmembrane region" description="Helical" evidence="7">
    <location>
        <begin position="197"/>
        <end position="217"/>
    </location>
</feature>
<dbReference type="PANTHER" id="PTHR42718:SF47">
    <property type="entry name" value="METHYL VIOLOGEN RESISTANCE PROTEIN SMVA"/>
    <property type="match status" value="1"/>
</dbReference>
<feature type="transmembrane region" description="Helical" evidence="7">
    <location>
        <begin position="223"/>
        <end position="243"/>
    </location>
</feature>
<feature type="transmembrane region" description="Helical" evidence="7">
    <location>
        <begin position="102"/>
        <end position="127"/>
    </location>
</feature>
<evidence type="ECO:0000256" key="4">
    <source>
        <dbReference type="ARBA" id="ARBA00022692"/>
    </source>
</evidence>
<reference evidence="9 10" key="1">
    <citation type="submission" date="2017-01" db="EMBL/GenBank/DDBJ databases">
        <title>Genome sequencing of Rhodoferax fermentans JCM 7819.</title>
        <authorList>
            <person name="Kim Y.J."/>
            <person name="Farh M.E.-A."/>
            <person name="Yang D.-C."/>
        </authorList>
    </citation>
    <scope>NUCLEOTIDE SEQUENCE [LARGE SCALE GENOMIC DNA]</scope>
    <source>
        <strain evidence="9 10">JCM 7819</strain>
    </source>
</reference>
<keyword evidence="2" id="KW-0813">Transport</keyword>
<dbReference type="PRINTS" id="PR01036">
    <property type="entry name" value="TCRTETB"/>
</dbReference>
<evidence type="ECO:0000256" key="2">
    <source>
        <dbReference type="ARBA" id="ARBA00022448"/>
    </source>
</evidence>
<evidence type="ECO:0000256" key="6">
    <source>
        <dbReference type="ARBA" id="ARBA00023136"/>
    </source>
</evidence>
<evidence type="ECO:0000313" key="9">
    <source>
        <dbReference type="EMBL" id="OOV09180.1"/>
    </source>
</evidence>
<keyword evidence="6 7" id="KW-0472">Membrane</keyword>